<keyword evidence="2" id="KW-1133">Transmembrane helix</keyword>
<dbReference type="OrthoDB" id="2447250at2759"/>
<evidence type="ECO:0000313" key="3">
    <source>
        <dbReference type="EMBL" id="RHZ85000.1"/>
    </source>
</evidence>
<proteinExistence type="predicted"/>
<sequence length="103" mass="11954">MNSKNMVQQVFGLQTDFNEALSNTTRGTIEHALSRKRKSPDDVEEPNKSSIESDPRPKDISEIPKADDEFDEDEFLKELICFIILVFPFFCIVLYSPIYFPIY</sequence>
<dbReference type="AlphaFoldDB" id="A0A397JKF5"/>
<keyword evidence="2" id="KW-0812">Transmembrane</keyword>
<evidence type="ECO:0000313" key="4">
    <source>
        <dbReference type="Proteomes" id="UP000266861"/>
    </source>
</evidence>
<comment type="caution">
    <text evidence="3">The sequence shown here is derived from an EMBL/GenBank/DDBJ whole genome shotgun (WGS) entry which is preliminary data.</text>
</comment>
<evidence type="ECO:0000256" key="1">
    <source>
        <dbReference type="SAM" id="MobiDB-lite"/>
    </source>
</evidence>
<protein>
    <submittedName>
        <fullName evidence="3">Uncharacterized protein</fullName>
    </submittedName>
</protein>
<gene>
    <name evidence="3" type="ORF">Glove_74g226</name>
</gene>
<keyword evidence="4" id="KW-1185">Reference proteome</keyword>
<organism evidence="3 4">
    <name type="scientific">Diversispora epigaea</name>
    <dbReference type="NCBI Taxonomy" id="1348612"/>
    <lineage>
        <taxon>Eukaryota</taxon>
        <taxon>Fungi</taxon>
        <taxon>Fungi incertae sedis</taxon>
        <taxon>Mucoromycota</taxon>
        <taxon>Glomeromycotina</taxon>
        <taxon>Glomeromycetes</taxon>
        <taxon>Diversisporales</taxon>
        <taxon>Diversisporaceae</taxon>
        <taxon>Diversispora</taxon>
    </lineage>
</organism>
<feature type="transmembrane region" description="Helical" evidence="2">
    <location>
        <begin position="79"/>
        <end position="100"/>
    </location>
</feature>
<keyword evidence="2" id="KW-0472">Membrane</keyword>
<dbReference type="Proteomes" id="UP000266861">
    <property type="component" value="Unassembled WGS sequence"/>
</dbReference>
<dbReference type="EMBL" id="PQFF01000070">
    <property type="protein sequence ID" value="RHZ85000.1"/>
    <property type="molecule type" value="Genomic_DNA"/>
</dbReference>
<reference evidence="3 4" key="1">
    <citation type="submission" date="2018-08" db="EMBL/GenBank/DDBJ databases">
        <title>Genome and evolution of the arbuscular mycorrhizal fungus Diversispora epigaea (formerly Glomus versiforme) and its bacterial endosymbionts.</title>
        <authorList>
            <person name="Sun X."/>
            <person name="Fei Z."/>
            <person name="Harrison M."/>
        </authorList>
    </citation>
    <scope>NUCLEOTIDE SEQUENCE [LARGE SCALE GENOMIC DNA]</scope>
    <source>
        <strain evidence="3 4">IT104</strain>
    </source>
</reference>
<feature type="region of interest" description="Disordered" evidence="1">
    <location>
        <begin position="29"/>
        <end position="66"/>
    </location>
</feature>
<accession>A0A397JKF5</accession>
<evidence type="ECO:0000256" key="2">
    <source>
        <dbReference type="SAM" id="Phobius"/>
    </source>
</evidence>
<name>A0A397JKF5_9GLOM</name>